<accession>A0ACC0JR18</accession>
<name>A0ACC0JR18_CHOFU</name>
<reference evidence="1 2" key="1">
    <citation type="journal article" date="2022" name="Genome Biol. Evol.">
        <title>The Spruce Budworm Genome: Reconstructing the Evolutionary History of Antifreeze Proteins.</title>
        <authorList>
            <person name="Beliveau C."/>
            <person name="Gagne P."/>
            <person name="Picq S."/>
            <person name="Vernygora O."/>
            <person name="Keeling C.I."/>
            <person name="Pinkney K."/>
            <person name="Doucet D."/>
            <person name="Wen F."/>
            <person name="Johnston J.S."/>
            <person name="Maaroufi H."/>
            <person name="Boyle B."/>
            <person name="Laroche J."/>
            <person name="Dewar K."/>
            <person name="Juretic N."/>
            <person name="Blackburn G."/>
            <person name="Nisole A."/>
            <person name="Brunet B."/>
            <person name="Brandao M."/>
            <person name="Lumley L."/>
            <person name="Duan J."/>
            <person name="Quan G."/>
            <person name="Lucarotti C.J."/>
            <person name="Roe A.D."/>
            <person name="Sperling F.A.H."/>
            <person name="Levesque R.C."/>
            <person name="Cusson M."/>
        </authorList>
    </citation>
    <scope>NUCLEOTIDE SEQUENCE [LARGE SCALE GENOMIC DNA]</scope>
    <source>
        <strain evidence="1">Glfc:IPQL:Cfum</strain>
    </source>
</reference>
<organism evidence="1 2">
    <name type="scientific">Choristoneura fumiferana</name>
    <name type="common">Spruce budworm moth</name>
    <name type="synonym">Archips fumiferana</name>
    <dbReference type="NCBI Taxonomy" id="7141"/>
    <lineage>
        <taxon>Eukaryota</taxon>
        <taxon>Metazoa</taxon>
        <taxon>Ecdysozoa</taxon>
        <taxon>Arthropoda</taxon>
        <taxon>Hexapoda</taxon>
        <taxon>Insecta</taxon>
        <taxon>Pterygota</taxon>
        <taxon>Neoptera</taxon>
        <taxon>Endopterygota</taxon>
        <taxon>Lepidoptera</taxon>
        <taxon>Glossata</taxon>
        <taxon>Ditrysia</taxon>
        <taxon>Tortricoidea</taxon>
        <taxon>Tortricidae</taxon>
        <taxon>Tortricinae</taxon>
        <taxon>Choristoneura</taxon>
    </lineage>
</organism>
<keyword evidence="2" id="KW-1185">Reference proteome</keyword>
<gene>
    <name evidence="1" type="ORF">MSG28_005389</name>
</gene>
<protein>
    <submittedName>
        <fullName evidence="1">Uncharacterized protein</fullName>
    </submittedName>
</protein>
<proteinExistence type="predicted"/>
<comment type="caution">
    <text evidence="1">The sequence shown here is derived from an EMBL/GenBank/DDBJ whole genome shotgun (WGS) entry which is preliminary data.</text>
</comment>
<evidence type="ECO:0000313" key="1">
    <source>
        <dbReference type="EMBL" id="KAI8426608.1"/>
    </source>
</evidence>
<evidence type="ECO:0000313" key="2">
    <source>
        <dbReference type="Proteomes" id="UP001064048"/>
    </source>
</evidence>
<dbReference type="EMBL" id="CM046108">
    <property type="protein sequence ID" value="KAI8426608.1"/>
    <property type="molecule type" value="Genomic_DNA"/>
</dbReference>
<sequence length="372" mass="41308">MVFKLVRVDTEESTKIQLPVGTHLIGRHSCLDCDDKRISRNHGRLIVTEDSLVIEATLLNGDRFGLLPGNYWYEVLLCSTENDSQATDVSNTPELVNGESEETNESNKPNECESKPNNENVPVNEKDRENDETIQDRDASKVNSNTDVGFDDNSELLDFDLNETVENVRAESPSLLDKEQEATDNQPTANPEASPNTTIEEPVADAPHPSTNDPDQPHSPTPKRSHSPEGTDDEGAKKIKTEPVDVKDEPVIKDEPVVNAEPVVKQEPDDVKAGPSNDQAHKAQFSHPSDADWGAGERAACPYGAACRKRDPRHWQIHDHPPGTRPPPPAGARVVERRGNIFYINAQSVNFYDDHFQVEDSEGDSVDFDYEF</sequence>
<dbReference type="Proteomes" id="UP001064048">
    <property type="component" value="Chromosome 8"/>
</dbReference>